<proteinExistence type="predicted"/>
<evidence type="ECO:0000313" key="2">
    <source>
        <dbReference type="Proteomes" id="UP001646157"/>
    </source>
</evidence>
<accession>A0ABS2N719</accession>
<protein>
    <submittedName>
        <fullName evidence="1">Uncharacterized protein</fullName>
    </submittedName>
</protein>
<reference evidence="1 2" key="1">
    <citation type="submission" date="2021-01" db="EMBL/GenBank/DDBJ databases">
        <title>Genomic Encyclopedia of Type Strains, Phase IV (KMG-IV): sequencing the most valuable type-strain genomes for metagenomic binning, comparative biology and taxonomic classification.</title>
        <authorList>
            <person name="Goeker M."/>
        </authorList>
    </citation>
    <scope>NUCLEOTIDE SEQUENCE [LARGE SCALE GENOMIC DNA]</scope>
    <source>
        <strain evidence="1 2">DSM 24834</strain>
    </source>
</reference>
<organism evidence="1 2">
    <name type="scientific">Rossellomorea pakistanensis</name>
    <dbReference type="NCBI Taxonomy" id="992288"/>
    <lineage>
        <taxon>Bacteria</taxon>
        <taxon>Bacillati</taxon>
        <taxon>Bacillota</taxon>
        <taxon>Bacilli</taxon>
        <taxon>Bacillales</taxon>
        <taxon>Bacillaceae</taxon>
        <taxon>Rossellomorea</taxon>
    </lineage>
</organism>
<dbReference type="EMBL" id="JAFBDZ010000001">
    <property type="protein sequence ID" value="MBM7583656.1"/>
    <property type="molecule type" value="Genomic_DNA"/>
</dbReference>
<comment type="caution">
    <text evidence="1">The sequence shown here is derived from an EMBL/GenBank/DDBJ whole genome shotgun (WGS) entry which is preliminary data.</text>
</comment>
<gene>
    <name evidence="1" type="ORF">JOC86_000193</name>
</gene>
<evidence type="ECO:0000313" key="1">
    <source>
        <dbReference type="EMBL" id="MBM7583656.1"/>
    </source>
</evidence>
<dbReference type="RefSeq" id="WP_205167909.1">
    <property type="nucleotide sequence ID" value="NZ_JAFBDZ010000001.1"/>
</dbReference>
<sequence length="54" mass="6121">MAYLYQLEDRGSSTLLKSEIGDFSLFKDGQMYYDASVELALNAKKLIKDIAENL</sequence>
<dbReference type="Proteomes" id="UP001646157">
    <property type="component" value="Unassembled WGS sequence"/>
</dbReference>
<name>A0ABS2N719_9BACI</name>
<keyword evidence="2" id="KW-1185">Reference proteome</keyword>